<name>A0A8D9F007_9HEMI</name>
<sequence length="161" mass="18591">MSCSLHFIVTSCLIWMTTSVNIHHMTPGQEDHTPVYHKTLTDPSSNYKPRVQIKAILFKSPARKSDRKDTGAKVSAGMMTDVQKKLIIIIKFTNHGKVFKTKQNQIKQMYPLKSIRNVNWDPWEEVINKNNKDYQGCSTGKSRLCKPIFTSFHLLYLLYSN</sequence>
<evidence type="ECO:0000256" key="1">
    <source>
        <dbReference type="SAM" id="SignalP"/>
    </source>
</evidence>
<protein>
    <submittedName>
        <fullName evidence="2">Uncharacterized protein</fullName>
    </submittedName>
</protein>
<accession>A0A8D9F007</accession>
<keyword evidence="1" id="KW-0732">Signal</keyword>
<evidence type="ECO:0000313" key="2">
    <source>
        <dbReference type="EMBL" id="CAG6770250.1"/>
    </source>
</evidence>
<reference evidence="2" key="1">
    <citation type="submission" date="2021-05" db="EMBL/GenBank/DDBJ databases">
        <authorList>
            <person name="Alioto T."/>
            <person name="Alioto T."/>
            <person name="Gomez Garrido J."/>
        </authorList>
    </citation>
    <scope>NUCLEOTIDE SEQUENCE</scope>
</reference>
<dbReference type="AlphaFoldDB" id="A0A8D9F007"/>
<dbReference type="EMBL" id="HBUF01581191">
    <property type="protein sequence ID" value="CAG6770250.1"/>
    <property type="molecule type" value="Transcribed_RNA"/>
</dbReference>
<proteinExistence type="predicted"/>
<organism evidence="2">
    <name type="scientific">Cacopsylla melanoneura</name>
    <dbReference type="NCBI Taxonomy" id="428564"/>
    <lineage>
        <taxon>Eukaryota</taxon>
        <taxon>Metazoa</taxon>
        <taxon>Ecdysozoa</taxon>
        <taxon>Arthropoda</taxon>
        <taxon>Hexapoda</taxon>
        <taxon>Insecta</taxon>
        <taxon>Pterygota</taxon>
        <taxon>Neoptera</taxon>
        <taxon>Paraneoptera</taxon>
        <taxon>Hemiptera</taxon>
        <taxon>Sternorrhyncha</taxon>
        <taxon>Psylloidea</taxon>
        <taxon>Psyllidae</taxon>
        <taxon>Psyllinae</taxon>
        <taxon>Cacopsylla</taxon>
    </lineage>
</organism>
<feature type="signal peptide" evidence="1">
    <location>
        <begin position="1"/>
        <end position="19"/>
    </location>
</feature>
<feature type="chain" id="PRO_5034541227" evidence="1">
    <location>
        <begin position="20"/>
        <end position="161"/>
    </location>
</feature>